<evidence type="ECO:0000256" key="2">
    <source>
        <dbReference type="ARBA" id="ARBA00022475"/>
    </source>
</evidence>
<dbReference type="AlphaFoldDB" id="A0A246WQ32"/>
<gene>
    <name evidence="9" type="ORF">CEJ42_14785</name>
</gene>
<accession>A0A246WQ32</accession>
<feature type="transmembrane region" description="Helical" evidence="7">
    <location>
        <begin position="154"/>
        <end position="170"/>
    </location>
</feature>
<dbReference type="PANTHER" id="PTHR30443">
    <property type="entry name" value="INNER MEMBRANE PROTEIN"/>
    <property type="match status" value="1"/>
</dbReference>
<feature type="domain" description="Sulfatase N-terminal" evidence="8">
    <location>
        <begin position="225"/>
        <end position="511"/>
    </location>
</feature>
<evidence type="ECO:0000256" key="6">
    <source>
        <dbReference type="ARBA" id="ARBA00023136"/>
    </source>
</evidence>
<feature type="transmembrane region" description="Helical" evidence="7">
    <location>
        <begin position="36"/>
        <end position="53"/>
    </location>
</feature>
<keyword evidence="5 7" id="KW-1133">Transmembrane helix</keyword>
<name>A0A246WQ32_9BURK</name>
<keyword evidence="2" id="KW-1003">Cell membrane</keyword>
<dbReference type="Gene3D" id="3.40.720.10">
    <property type="entry name" value="Alkaline Phosphatase, subunit A"/>
    <property type="match status" value="1"/>
</dbReference>
<evidence type="ECO:0000256" key="4">
    <source>
        <dbReference type="ARBA" id="ARBA00022692"/>
    </source>
</evidence>
<reference evidence="9 10" key="1">
    <citation type="submission" date="2017-06" db="EMBL/GenBank/DDBJ databases">
        <title>Herbaspirillum phytohormonus sp. nov., isolated from the root nodule of Robinia pseudoacacia in lead-zinc mine.</title>
        <authorList>
            <person name="Fan M."/>
            <person name="Lin Y."/>
        </authorList>
    </citation>
    <scope>NUCLEOTIDE SEQUENCE [LARGE SCALE GENOMIC DNA]</scope>
    <source>
        <strain evidence="9 10">HZ10</strain>
    </source>
</reference>
<evidence type="ECO:0000256" key="5">
    <source>
        <dbReference type="ARBA" id="ARBA00022989"/>
    </source>
</evidence>
<dbReference type="GO" id="GO:0009244">
    <property type="term" value="P:lipopolysaccharide core region biosynthetic process"/>
    <property type="evidence" value="ECO:0007669"/>
    <property type="project" value="TreeGrafter"/>
</dbReference>
<dbReference type="GO" id="GO:0005886">
    <property type="term" value="C:plasma membrane"/>
    <property type="evidence" value="ECO:0007669"/>
    <property type="project" value="UniProtKB-SubCell"/>
</dbReference>
<organism evidence="9 10">
    <name type="scientific">Herbaspirillum robiniae</name>
    <dbReference type="NCBI Taxonomy" id="2014887"/>
    <lineage>
        <taxon>Bacteria</taxon>
        <taxon>Pseudomonadati</taxon>
        <taxon>Pseudomonadota</taxon>
        <taxon>Betaproteobacteria</taxon>
        <taxon>Burkholderiales</taxon>
        <taxon>Oxalobacteraceae</taxon>
        <taxon>Herbaspirillum</taxon>
    </lineage>
</organism>
<proteinExistence type="predicted"/>
<evidence type="ECO:0000256" key="1">
    <source>
        <dbReference type="ARBA" id="ARBA00004651"/>
    </source>
</evidence>
<dbReference type="CDD" id="cd16017">
    <property type="entry name" value="LptA"/>
    <property type="match status" value="1"/>
</dbReference>
<dbReference type="EMBL" id="NJGU01000007">
    <property type="protein sequence ID" value="OWY28495.1"/>
    <property type="molecule type" value="Genomic_DNA"/>
</dbReference>
<dbReference type="GO" id="GO:0016776">
    <property type="term" value="F:phosphotransferase activity, phosphate group as acceptor"/>
    <property type="evidence" value="ECO:0007669"/>
    <property type="project" value="TreeGrafter"/>
</dbReference>
<evidence type="ECO:0000259" key="8">
    <source>
        <dbReference type="Pfam" id="PF00884"/>
    </source>
</evidence>
<dbReference type="InterPro" id="IPR040423">
    <property type="entry name" value="PEA_transferase"/>
</dbReference>
<comment type="caution">
    <text evidence="9">The sequence shown here is derived from an EMBL/GenBank/DDBJ whole genome shotgun (WGS) entry which is preliminary data.</text>
</comment>
<protein>
    <recommendedName>
        <fullName evidence="8">Sulfatase N-terminal domain-containing protein</fullName>
    </recommendedName>
</protein>
<evidence type="ECO:0000313" key="10">
    <source>
        <dbReference type="Proteomes" id="UP000197596"/>
    </source>
</evidence>
<feature type="transmembrane region" description="Helical" evidence="7">
    <location>
        <begin position="60"/>
        <end position="81"/>
    </location>
</feature>
<dbReference type="InterPro" id="IPR000917">
    <property type="entry name" value="Sulfatase_N"/>
</dbReference>
<evidence type="ECO:0000256" key="3">
    <source>
        <dbReference type="ARBA" id="ARBA00022679"/>
    </source>
</evidence>
<dbReference type="PANTHER" id="PTHR30443:SF2">
    <property type="entry name" value="PHOSPHOETHANOLAMINE TRANSFERASE EPTC"/>
    <property type="match status" value="1"/>
</dbReference>
<dbReference type="Pfam" id="PF00884">
    <property type="entry name" value="Sulfatase"/>
    <property type="match status" value="1"/>
</dbReference>
<dbReference type="Proteomes" id="UP000197596">
    <property type="component" value="Unassembled WGS sequence"/>
</dbReference>
<evidence type="ECO:0000313" key="9">
    <source>
        <dbReference type="EMBL" id="OWY28495.1"/>
    </source>
</evidence>
<keyword evidence="6 7" id="KW-0472">Membrane</keyword>
<dbReference type="SUPFAM" id="SSF53649">
    <property type="entry name" value="Alkaline phosphatase-like"/>
    <property type="match status" value="1"/>
</dbReference>
<evidence type="ECO:0000256" key="7">
    <source>
        <dbReference type="SAM" id="Phobius"/>
    </source>
</evidence>
<dbReference type="InterPro" id="IPR017850">
    <property type="entry name" value="Alkaline_phosphatase_core_sf"/>
</dbReference>
<keyword evidence="3" id="KW-0808">Transferase</keyword>
<keyword evidence="4 7" id="KW-0812">Transmembrane</keyword>
<dbReference type="InterPro" id="IPR058130">
    <property type="entry name" value="PEA_transf_C"/>
</dbReference>
<sequence length="561" mass="63058">MKRLGYRLLLGISGLAAFWMLGMISANEFAKSTVLMSTSLPGIAGIFIAVPYFRLRPRWLTVVSLGIISLFFFDAALKGFLRDYFGLRPNPILVLHAIFNTNPDETNEFFLHNWRKLAEAGGIFLFVGAWIFWFEKCLSFREARLPLNTLRRSGFISIGLLLTAFLALHFNPTMAKENPALFWPIRYMDYRSQLKQAQDMQQIVARNMAQRSEWKVQYTGPAKNTVVWLIGESTNRSNMSLYGYDRRTTPMLDAMRNQLIVFQDVISSEPATMSSLMKMFTPADLVSPDAWNSKPDVLMLAKEAGYKTFWISNQVPNDGWLGLVSERADEKLFINKGAGRGENNFDGNLLPGLEAALTNPAPKKLIVVHLLGAHPTYDMRYPSSYAKFNDVNDAVAEQLSAAGRSIWIRQLRNEYDNAIAYNDFVVASMIKSTMASSPGAASLLFSADHGQEVGHTRDHAGQSVADPSGYEIPMLLWTRSFSGKNAVDKAILENRPYQTDHLEHTIMGLLKVESRYYSSSRDIMSDAFVSEDFSNGLRRINGRPYLPRTVTFNQPPAKAGS</sequence>
<comment type="subcellular location">
    <subcellularLocation>
        <location evidence="1">Cell membrane</location>
        <topology evidence="1">Multi-pass membrane protein</topology>
    </subcellularLocation>
</comment>
<feature type="transmembrane region" description="Helical" evidence="7">
    <location>
        <begin position="117"/>
        <end position="134"/>
    </location>
</feature>